<organism evidence="2 3">
    <name type="scientific">Seminavis robusta</name>
    <dbReference type="NCBI Taxonomy" id="568900"/>
    <lineage>
        <taxon>Eukaryota</taxon>
        <taxon>Sar</taxon>
        <taxon>Stramenopiles</taxon>
        <taxon>Ochrophyta</taxon>
        <taxon>Bacillariophyta</taxon>
        <taxon>Bacillariophyceae</taxon>
        <taxon>Bacillariophycidae</taxon>
        <taxon>Naviculales</taxon>
        <taxon>Naviculaceae</taxon>
        <taxon>Seminavis</taxon>
    </lineage>
</organism>
<dbReference type="AlphaFoldDB" id="A0A9N8DXQ5"/>
<comment type="caution">
    <text evidence="2">The sequence shown here is derived from an EMBL/GenBank/DDBJ whole genome shotgun (WGS) entry which is preliminary data.</text>
</comment>
<evidence type="ECO:0000313" key="2">
    <source>
        <dbReference type="EMBL" id="CAB9510857.1"/>
    </source>
</evidence>
<dbReference type="Proteomes" id="UP001153069">
    <property type="component" value="Unassembled WGS sequence"/>
</dbReference>
<keyword evidence="3" id="KW-1185">Reference proteome</keyword>
<protein>
    <submittedName>
        <fullName evidence="2">Uncharacterized protein</fullName>
    </submittedName>
</protein>
<feature type="compositionally biased region" description="Polar residues" evidence="1">
    <location>
        <begin position="99"/>
        <end position="115"/>
    </location>
</feature>
<feature type="region of interest" description="Disordered" evidence="1">
    <location>
        <begin position="52"/>
        <end position="148"/>
    </location>
</feature>
<accession>A0A9N8DXQ5</accession>
<feature type="region of interest" description="Disordered" evidence="1">
    <location>
        <begin position="158"/>
        <end position="177"/>
    </location>
</feature>
<dbReference type="EMBL" id="CAICTM010000455">
    <property type="protein sequence ID" value="CAB9510857.1"/>
    <property type="molecule type" value="Genomic_DNA"/>
</dbReference>
<gene>
    <name evidence="2" type="ORF">SEMRO_456_G146700.1</name>
</gene>
<name>A0A9N8DXQ5_9STRA</name>
<feature type="compositionally biased region" description="Basic residues" evidence="1">
    <location>
        <begin position="71"/>
        <end position="84"/>
    </location>
</feature>
<proteinExistence type="predicted"/>
<feature type="compositionally biased region" description="Low complexity" evidence="1">
    <location>
        <begin position="161"/>
        <end position="177"/>
    </location>
</feature>
<sequence>MRRSSCSTTSICACGCASCCWKLQQVVVALVLFALIFFSEFTDFENAQDAAANGQKKGHNHNTVHQVTSTTKKKKTHHEKKKKQPQPTNSPPVGEKVPSSESNNNNEQTPVPTTEPTRLPTSASLPTSLRPSASPSSSPSSEPSSYPTAKLKEKAIMTMEPSDSPTSQPSLSPSSTSHDVVLPMVMPTAPKSTIATAATTTTNIIVDDDFIRNCVIQQQKHKPKPFPVVDPPNYRLADCVQKCRKCPTTASADNKNNNNNNNTMACYYASLACPKKKKPKTKTNWTSLFLQDIFPQFETQPGFHKPPSDALVLHLQLGAIIEKSNDDVLSLLLHGNNNIPSVYDLVADIQRANTTAEFIIYVVGRVRWRSQYKKSRVYANCLVQSLQNTQKFATTPPHVVVSTLDDPTTADQDLYFMAHASTLLIPSAGGYSTLAARLVQQLGGTVIERTSL</sequence>
<evidence type="ECO:0000313" key="3">
    <source>
        <dbReference type="Proteomes" id="UP001153069"/>
    </source>
</evidence>
<evidence type="ECO:0000256" key="1">
    <source>
        <dbReference type="SAM" id="MobiDB-lite"/>
    </source>
</evidence>
<feature type="compositionally biased region" description="Low complexity" evidence="1">
    <location>
        <begin position="116"/>
        <end position="148"/>
    </location>
</feature>
<reference evidence="2" key="1">
    <citation type="submission" date="2020-06" db="EMBL/GenBank/DDBJ databases">
        <authorList>
            <consortium name="Plant Systems Biology data submission"/>
        </authorList>
    </citation>
    <scope>NUCLEOTIDE SEQUENCE</scope>
    <source>
        <strain evidence="2">D6</strain>
    </source>
</reference>